<gene>
    <name evidence="1" type="ORF">HYG87_07140</name>
</gene>
<evidence type="ECO:0000313" key="2">
    <source>
        <dbReference type="Proteomes" id="UP000681041"/>
    </source>
</evidence>
<organism evidence="1 2">
    <name type="scientific">Methanobacterium alkalithermotolerans</name>
    <dbReference type="NCBI Taxonomy" id="2731220"/>
    <lineage>
        <taxon>Archaea</taxon>
        <taxon>Methanobacteriati</taxon>
        <taxon>Methanobacteriota</taxon>
        <taxon>Methanomada group</taxon>
        <taxon>Methanobacteria</taxon>
        <taxon>Methanobacteriales</taxon>
        <taxon>Methanobacteriaceae</taxon>
        <taxon>Methanobacterium</taxon>
    </lineage>
</organism>
<sequence>MSIYIGIDDTDNLNSRGTGRLTRAIAAEISNICPVKGVTRHQLYYHPDIPYTSHNSCGVIHVESEDEELVPHLFKLAREEILNDFIEGSDPGLVVAHHSQILPPLVAYGIDAKSTILNQEKARLLAGNLGILLEGLGGTEDGVIGALAGVGLAFNKNDGRFLQIGNIRELTGTQSVENLLKAGVEAIFTTDGQQILEGDIFNEENKSVKPCPVNGRPVLFVEHINGCLKAVKRN</sequence>
<keyword evidence="2" id="KW-1185">Reference proteome</keyword>
<name>A0A8T8K9M5_9EURY</name>
<dbReference type="GeneID" id="64820527"/>
<proteinExistence type="predicted"/>
<dbReference type="AlphaFoldDB" id="A0A8T8K9M5"/>
<dbReference type="KEGG" id="meme:HYG87_07140"/>
<protein>
    <submittedName>
        <fullName evidence="1">ABC transporter substrate-binding protein</fullName>
    </submittedName>
</protein>
<dbReference type="Proteomes" id="UP000681041">
    <property type="component" value="Chromosome"/>
</dbReference>
<evidence type="ECO:0000313" key="1">
    <source>
        <dbReference type="EMBL" id="QUH23550.1"/>
    </source>
</evidence>
<accession>A0A8T8K9M5</accession>
<dbReference type="PANTHER" id="PTHR40705:SF2">
    <property type="entry name" value="DUF1743 DOMAIN-CONTAINING PROTEIN"/>
    <property type="match status" value="1"/>
</dbReference>
<dbReference type="Gene3D" id="3.30.70.2200">
    <property type="match status" value="1"/>
</dbReference>
<dbReference type="OrthoDB" id="350602at2157"/>
<dbReference type="RefSeq" id="WP_211532507.1">
    <property type="nucleotide sequence ID" value="NZ_CP058560.1"/>
</dbReference>
<dbReference type="EMBL" id="CP058560">
    <property type="protein sequence ID" value="QUH23550.1"/>
    <property type="molecule type" value="Genomic_DNA"/>
</dbReference>
<dbReference type="PANTHER" id="PTHR40705">
    <property type="entry name" value="TRNA(ILE2) 2-AGMATINYLCYTIDINE SYNTHETASE TIAS"/>
    <property type="match status" value="1"/>
</dbReference>
<reference evidence="1" key="1">
    <citation type="submission" date="2020-07" db="EMBL/GenBank/DDBJ databases">
        <title>Methanobacterium. sp. MethCan genome.</title>
        <authorList>
            <person name="Postec A."/>
            <person name="Quemeneur M."/>
        </authorList>
    </citation>
    <scope>NUCLEOTIDE SEQUENCE</scope>
    <source>
        <strain evidence="1">MethCAN</strain>
    </source>
</reference>